<dbReference type="Proteomes" id="UP001233999">
    <property type="component" value="Unassembled WGS sequence"/>
</dbReference>
<organism evidence="1 2">
    <name type="scientific">Diploptera punctata</name>
    <name type="common">Pacific beetle cockroach</name>
    <dbReference type="NCBI Taxonomy" id="6984"/>
    <lineage>
        <taxon>Eukaryota</taxon>
        <taxon>Metazoa</taxon>
        <taxon>Ecdysozoa</taxon>
        <taxon>Arthropoda</taxon>
        <taxon>Hexapoda</taxon>
        <taxon>Insecta</taxon>
        <taxon>Pterygota</taxon>
        <taxon>Neoptera</taxon>
        <taxon>Polyneoptera</taxon>
        <taxon>Dictyoptera</taxon>
        <taxon>Blattodea</taxon>
        <taxon>Blaberoidea</taxon>
        <taxon>Blaberidae</taxon>
        <taxon>Diplopterinae</taxon>
        <taxon>Diploptera</taxon>
    </lineage>
</organism>
<protein>
    <submittedName>
        <fullName evidence="1">Uncharacterized protein</fullName>
    </submittedName>
</protein>
<dbReference type="AlphaFoldDB" id="A0AAD8E5A5"/>
<evidence type="ECO:0000313" key="2">
    <source>
        <dbReference type="Proteomes" id="UP001233999"/>
    </source>
</evidence>
<reference evidence="1" key="1">
    <citation type="journal article" date="2023" name="IScience">
        <title>Live-bearing cockroach genome reveals convergent evolutionary mechanisms linked to viviparity in insects and beyond.</title>
        <authorList>
            <person name="Fouks B."/>
            <person name="Harrison M.C."/>
            <person name="Mikhailova A.A."/>
            <person name="Marchal E."/>
            <person name="English S."/>
            <person name="Carruthers M."/>
            <person name="Jennings E.C."/>
            <person name="Chiamaka E.L."/>
            <person name="Frigard R.A."/>
            <person name="Pippel M."/>
            <person name="Attardo G.M."/>
            <person name="Benoit J.B."/>
            <person name="Bornberg-Bauer E."/>
            <person name="Tobe S.S."/>
        </authorList>
    </citation>
    <scope>NUCLEOTIDE SEQUENCE</scope>
    <source>
        <strain evidence="1">Stay&amp;Tobe</strain>
    </source>
</reference>
<keyword evidence="2" id="KW-1185">Reference proteome</keyword>
<accession>A0AAD8E5A5</accession>
<proteinExistence type="predicted"/>
<reference evidence="1" key="2">
    <citation type="submission" date="2023-05" db="EMBL/GenBank/DDBJ databases">
        <authorList>
            <person name="Fouks B."/>
        </authorList>
    </citation>
    <scope>NUCLEOTIDE SEQUENCE</scope>
    <source>
        <strain evidence="1">Stay&amp;Tobe</strain>
        <tissue evidence="1">Testes</tissue>
    </source>
</reference>
<name>A0AAD8E5A5_DIPPU</name>
<dbReference type="EMBL" id="JASPKZ010009345">
    <property type="protein sequence ID" value="KAJ9577810.1"/>
    <property type="molecule type" value="Genomic_DNA"/>
</dbReference>
<sequence>GTRDAAEISEELKTPCIFNGLMFMKFDGHIFTIFIVIEDDNRYVVRWTSNIFHELL</sequence>
<gene>
    <name evidence="1" type="ORF">L9F63_005629</name>
</gene>
<feature type="non-terminal residue" evidence="1">
    <location>
        <position position="1"/>
    </location>
</feature>
<evidence type="ECO:0000313" key="1">
    <source>
        <dbReference type="EMBL" id="KAJ9577810.1"/>
    </source>
</evidence>
<feature type="non-terminal residue" evidence="1">
    <location>
        <position position="56"/>
    </location>
</feature>
<comment type="caution">
    <text evidence="1">The sequence shown here is derived from an EMBL/GenBank/DDBJ whole genome shotgun (WGS) entry which is preliminary data.</text>
</comment>